<keyword evidence="5" id="KW-0378">Hydrolase</keyword>
<dbReference type="Gene3D" id="3.30.1120.10">
    <property type="match status" value="1"/>
</dbReference>
<dbReference type="GO" id="GO:0004065">
    <property type="term" value="F:arylsulfatase activity"/>
    <property type="evidence" value="ECO:0007669"/>
    <property type="project" value="TreeGrafter"/>
</dbReference>
<sequence length="465" mass="51058" precursor="true">MKTFLPLLCAALLPFVGRAADASPAKPNVIFFLVDDLGATDLSCFGSSFYQTPNIDRLAQDGLKFTHAYSACTVCSPTRASIISGRYPAELHLTDWIAGHKRPKAKLRIPDWTQHLTHDVSTLPQAMHAAGYTTCAIGKWHLGEDGPEKYGFDVAIADNGKGQPATYFSPYKNPHLSDGPPGEFLSDRLTTEAEKFIEQNKEHPFFLYFAHYAVHTPLMGKPAVIAKYKEHVSPNDPQHNPVYASLIESVDDSLGHLRAKLDELKLSDKTIIIFTSDNGGLILNQVTSNLGMRAGKGSAYEGGVRVPAIAFVPGVTQAGTVATTPVISMDWTATMLDLAGAKPLDQQRGVSLAPVLHGGQISLRALFWHYPHYHPGGATPYCAMLEDNWRLVEFFEDNHVELYHLSDDPEEKHDLAASQSAKAEELKARLHAWRETMHAQLPTPNPDYDPAHANDGPKKKAPPEQ</sequence>
<organism evidence="10 11">
    <name type="scientific">Chthoniobacter flavus Ellin428</name>
    <dbReference type="NCBI Taxonomy" id="497964"/>
    <lineage>
        <taxon>Bacteria</taxon>
        <taxon>Pseudomonadati</taxon>
        <taxon>Verrucomicrobiota</taxon>
        <taxon>Spartobacteria</taxon>
        <taxon>Chthoniobacterales</taxon>
        <taxon>Chthoniobacteraceae</taxon>
        <taxon>Chthoniobacter</taxon>
    </lineage>
</organism>
<evidence type="ECO:0000313" key="11">
    <source>
        <dbReference type="Proteomes" id="UP000005824"/>
    </source>
</evidence>
<comment type="caution">
    <text evidence="10">The sequence shown here is derived from an EMBL/GenBank/DDBJ whole genome shotgun (WGS) entry which is preliminary data.</text>
</comment>
<dbReference type="CDD" id="cd16144">
    <property type="entry name" value="ARS_like"/>
    <property type="match status" value="1"/>
</dbReference>
<dbReference type="InParanoid" id="B4D433"/>
<protein>
    <submittedName>
        <fullName evidence="10">Sulfatase</fullName>
    </submittedName>
</protein>
<dbReference type="PROSITE" id="PS00149">
    <property type="entry name" value="SULFATASE_2"/>
    <property type="match status" value="1"/>
</dbReference>
<accession>B4D433</accession>
<dbReference type="InterPro" id="IPR050738">
    <property type="entry name" value="Sulfatase"/>
</dbReference>
<dbReference type="RefSeq" id="WP_006980996.1">
    <property type="nucleotide sequence ID" value="NZ_ABVL01000010.1"/>
</dbReference>
<feature type="compositionally biased region" description="Basic and acidic residues" evidence="7">
    <location>
        <begin position="449"/>
        <end position="465"/>
    </location>
</feature>
<evidence type="ECO:0000259" key="9">
    <source>
        <dbReference type="Pfam" id="PF00884"/>
    </source>
</evidence>
<keyword evidence="11" id="KW-1185">Reference proteome</keyword>
<feature type="signal peptide" evidence="8">
    <location>
        <begin position="1"/>
        <end position="19"/>
    </location>
</feature>
<evidence type="ECO:0000313" key="10">
    <source>
        <dbReference type="EMBL" id="EDY19013.1"/>
    </source>
</evidence>
<dbReference type="InterPro" id="IPR024607">
    <property type="entry name" value="Sulfatase_CS"/>
</dbReference>
<dbReference type="SUPFAM" id="SSF53649">
    <property type="entry name" value="Alkaline phosphatase-like"/>
    <property type="match status" value="1"/>
</dbReference>
<dbReference type="AlphaFoldDB" id="B4D433"/>
<proteinExistence type="inferred from homology"/>
<dbReference type="GO" id="GO:0046872">
    <property type="term" value="F:metal ion binding"/>
    <property type="evidence" value="ECO:0007669"/>
    <property type="project" value="UniProtKB-KW"/>
</dbReference>
<dbReference type="InterPro" id="IPR017850">
    <property type="entry name" value="Alkaline_phosphatase_core_sf"/>
</dbReference>
<evidence type="ECO:0000256" key="7">
    <source>
        <dbReference type="SAM" id="MobiDB-lite"/>
    </source>
</evidence>
<dbReference type="InterPro" id="IPR000917">
    <property type="entry name" value="Sulfatase_N"/>
</dbReference>
<evidence type="ECO:0000256" key="3">
    <source>
        <dbReference type="ARBA" id="ARBA00022723"/>
    </source>
</evidence>
<dbReference type="STRING" id="497964.CfE428DRAFT_3671"/>
<feature type="domain" description="Sulfatase N-terminal" evidence="9">
    <location>
        <begin position="27"/>
        <end position="341"/>
    </location>
</feature>
<dbReference type="PANTHER" id="PTHR42693">
    <property type="entry name" value="ARYLSULFATASE FAMILY MEMBER"/>
    <property type="match status" value="1"/>
</dbReference>
<evidence type="ECO:0000256" key="4">
    <source>
        <dbReference type="ARBA" id="ARBA00022729"/>
    </source>
</evidence>
<keyword evidence="6" id="KW-0106">Calcium</keyword>
<feature type="region of interest" description="Disordered" evidence="7">
    <location>
        <begin position="432"/>
        <end position="465"/>
    </location>
</feature>
<reference evidence="10 11" key="1">
    <citation type="journal article" date="2011" name="J. Bacteriol.">
        <title>Genome sequence of Chthoniobacter flavus Ellin428, an aerobic heterotrophic soil bacterium.</title>
        <authorList>
            <person name="Kant R."/>
            <person name="van Passel M.W."/>
            <person name="Palva A."/>
            <person name="Lucas S."/>
            <person name="Lapidus A."/>
            <person name="Glavina Del Rio T."/>
            <person name="Dalin E."/>
            <person name="Tice H."/>
            <person name="Bruce D."/>
            <person name="Goodwin L."/>
            <person name="Pitluck S."/>
            <person name="Larimer F.W."/>
            <person name="Land M.L."/>
            <person name="Hauser L."/>
            <person name="Sangwan P."/>
            <person name="de Vos W.M."/>
            <person name="Janssen P.H."/>
            <person name="Smidt H."/>
        </authorList>
    </citation>
    <scope>NUCLEOTIDE SEQUENCE [LARGE SCALE GENOMIC DNA]</scope>
    <source>
        <strain evidence="10 11">Ellin428</strain>
    </source>
</reference>
<feature type="chain" id="PRO_5002800494" evidence="8">
    <location>
        <begin position="20"/>
        <end position="465"/>
    </location>
</feature>
<evidence type="ECO:0000256" key="5">
    <source>
        <dbReference type="ARBA" id="ARBA00022801"/>
    </source>
</evidence>
<dbReference type="eggNOG" id="COG3119">
    <property type="taxonomic scope" value="Bacteria"/>
</dbReference>
<evidence type="ECO:0000256" key="2">
    <source>
        <dbReference type="ARBA" id="ARBA00008779"/>
    </source>
</evidence>
<keyword evidence="3" id="KW-0479">Metal-binding</keyword>
<comment type="cofactor">
    <cofactor evidence="1">
        <name>Ca(2+)</name>
        <dbReference type="ChEBI" id="CHEBI:29108"/>
    </cofactor>
</comment>
<dbReference type="EMBL" id="ABVL01000010">
    <property type="protein sequence ID" value="EDY19013.1"/>
    <property type="molecule type" value="Genomic_DNA"/>
</dbReference>
<dbReference type="Proteomes" id="UP000005824">
    <property type="component" value="Unassembled WGS sequence"/>
</dbReference>
<dbReference type="PANTHER" id="PTHR42693:SF42">
    <property type="entry name" value="ARYLSULFATASE G"/>
    <property type="match status" value="1"/>
</dbReference>
<gene>
    <name evidence="10" type="ORF">CfE428DRAFT_3671</name>
</gene>
<name>B4D433_9BACT</name>
<evidence type="ECO:0000256" key="6">
    <source>
        <dbReference type="ARBA" id="ARBA00022837"/>
    </source>
</evidence>
<evidence type="ECO:0000256" key="1">
    <source>
        <dbReference type="ARBA" id="ARBA00001913"/>
    </source>
</evidence>
<dbReference type="Gene3D" id="3.40.720.10">
    <property type="entry name" value="Alkaline Phosphatase, subunit A"/>
    <property type="match status" value="1"/>
</dbReference>
<keyword evidence="4 8" id="KW-0732">Signal</keyword>
<evidence type="ECO:0000256" key="8">
    <source>
        <dbReference type="SAM" id="SignalP"/>
    </source>
</evidence>
<dbReference type="Pfam" id="PF00884">
    <property type="entry name" value="Sulfatase"/>
    <property type="match status" value="1"/>
</dbReference>
<comment type="similarity">
    <text evidence="2">Belongs to the sulfatase family.</text>
</comment>